<dbReference type="Pfam" id="PF16316">
    <property type="entry name" value="DUF4956"/>
    <property type="match status" value="1"/>
</dbReference>
<reference evidence="2 3" key="1">
    <citation type="submission" date="2018-06" db="EMBL/GenBank/DDBJ databases">
        <title>Noncontiguous genome sequence of Ruminococcaceae bacterium ASD2818.</title>
        <authorList>
            <person name="Chaplin A.V."/>
            <person name="Sokolova S.R."/>
            <person name="Kochetkova T.O."/>
            <person name="Goltsov A.Y."/>
            <person name="Trofimov D.Y."/>
            <person name="Efimov B.A."/>
        </authorList>
    </citation>
    <scope>NUCLEOTIDE SEQUENCE [LARGE SCALE GENOMIC DNA]</scope>
    <source>
        <strain evidence="2 3">ASD2818</strain>
    </source>
</reference>
<name>A0A328UEI7_9FIRM</name>
<keyword evidence="1" id="KW-0472">Membrane</keyword>
<dbReference type="RefSeq" id="WP_112331232.1">
    <property type="nucleotide sequence ID" value="NZ_QLYR01000001.1"/>
</dbReference>
<feature type="transmembrane region" description="Helical" evidence="1">
    <location>
        <begin position="22"/>
        <end position="43"/>
    </location>
</feature>
<dbReference type="AlphaFoldDB" id="A0A328UEI7"/>
<evidence type="ECO:0000256" key="1">
    <source>
        <dbReference type="SAM" id="Phobius"/>
    </source>
</evidence>
<organism evidence="2 3">
    <name type="scientific">Hydrogeniiclostridium mannosilyticum</name>
    <dbReference type="NCBI Taxonomy" id="2764322"/>
    <lineage>
        <taxon>Bacteria</taxon>
        <taxon>Bacillati</taxon>
        <taxon>Bacillota</taxon>
        <taxon>Clostridia</taxon>
        <taxon>Eubacteriales</taxon>
        <taxon>Acutalibacteraceae</taxon>
        <taxon>Hydrogeniiclostridium</taxon>
    </lineage>
</organism>
<feature type="transmembrane region" description="Helical" evidence="1">
    <location>
        <begin position="55"/>
        <end position="80"/>
    </location>
</feature>
<proteinExistence type="predicted"/>
<dbReference type="InterPro" id="IPR032531">
    <property type="entry name" value="DUF4956"/>
</dbReference>
<gene>
    <name evidence="2" type="ORF">DPQ25_00555</name>
</gene>
<protein>
    <submittedName>
        <fullName evidence="2">DUF4956 domain-containing protein</fullName>
    </submittedName>
</protein>
<keyword evidence="3" id="KW-1185">Reference proteome</keyword>
<evidence type="ECO:0000313" key="2">
    <source>
        <dbReference type="EMBL" id="RAQ30036.1"/>
    </source>
</evidence>
<comment type="caution">
    <text evidence="2">The sequence shown here is derived from an EMBL/GenBank/DDBJ whole genome shotgun (WGS) entry which is preliminary data.</text>
</comment>
<dbReference type="Proteomes" id="UP000249377">
    <property type="component" value="Unassembled WGS sequence"/>
</dbReference>
<sequence length="231" mass="25370">MFADIFKGIFDTDMTSVITPSDFLLCVGSALIIGLILAGFYMYRTRYTKSFVATLALLPAVVCVVIMMVNGNVGTGVAVAGAFSLVRFRSVPGSAKEIGAIFLAMGTGLIVGMGYLGYAFLCAVVLGFFSALYSRLDFGSRKQNNRYKTLHITIPEDLDYSDVFDPILKKYTSEYELTTVKTTNMGSLFRLTYNLKLNNGGKEKEMIDKLRCRNGNLEITISNQETAIAEL</sequence>
<feature type="transmembrane region" description="Helical" evidence="1">
    <location>
        <begin position="100"/>
        <end position="133"/>
    </location>
</feature>
<evidence type="ECO:0000313" key="3">
    <source>
        <dbReference type="Proteomes" id="UP000249377"/>
    </source>
</evidence>
<keyword evidence="1" id="KW-0812">Transmembrane</keyword>
<accession>A0A328UEI7</accession>
<dbReference type="EMBL" id="QLYR01000001">
    <property type="protein sequence ID" value="RAQ30036.1"/>
    <property type="molecule type" value="Genomic_DNA"/>
</dbReference>
<keyword evidence="1" id="KW-1133">Transmembrane helix</keyword>